<evidence type="ECO:0000313" key="5">
    <source>
        <dbReference type="Proteomes" id="UP000610846"/>
    </source>
</evidence>
<dbReference type="InterPro" id="IPR050792">
    <property type="entry name" value="ADP-ribosylglycohydrolase"/>
</dbReference>
<keyword evidence="2" id="KW-0378">Hydrolase</keyword>
<organism evidence="4 5">
    <name type="scientific">Cellulosimicrobium arenosum</name>
    <dbReference type="NCBI Taxonomy" id="2708133"/>
    <lineage>
        <taxon>Bacteria</taxon>
        <taxon>Bacillati</taxon>
        <taxon>Actinomycetota</taxon>
        <taxon>Actinomycetes</taxon>
        <taxon>Micrococcales</taxon>
        <taxon>Promicromonosporaceae</taxon>
        <taxon>Cellulosimicrobium</taxon>
    </lineage>
</organism>
<dbReference type="EMBL" id="JACYHB010000010">
    <property type="protein sequence ID" value="MBD8079900.1"/>
    <property type="molecule type" value="Genomic_DNA"/>
</dbReference>
<feature type="binding site" evidence="3">
    <location>
        <position position="285"/>
    </location>
    <ligand>
        <name>Mg(2+)</name>
        <dbReference type="ChEBI" id="CHEBI:18420"/>
        <label>1</label>
    </ligand>
</feature>
<feature type="binding site" evidence="3">
    <location>
        <position position="282"/>
    </location>
    <ligand>
        <name>Mg(2+)</name>
        <dbReference type="ChEBI" id="CHEBI:18420"/>
        <label>1</label>
    </ligand>
</feature>
<dbReference type="AlphaFoldDB" id="A0A927J124"/>
<evidence type="ECO:0000256" key="3">
    <source>
        <dbReference type="PIRSR" id="PIRSR605502-1"/>
    </source>
</evidence>
<sequence>MTTDLQQDRAVGALTGLAIGDALGMPTQSMSRDQISARYGRITGFVAAAADQPIAPGMAAASITDDTEQALLLARLLVEGAGRLDLQTFAQALVDWERSMIERGSRDLLGPSTKSALVALEHGTDPALTGRYGTTNGAAMRVAPIGIASRPGAGLHGAVERSAQVTHNTGLAISGAAAVATAISAALDGAGTDEALDAAVESAHACESRGHWVAGASVASRFTALRPIARALDDPGLTAFLYEVVGTSVQSQESVVSALLLVDRYRDDPFAGLCTAASLGGDTDTVAAMAGAVLGALHGVHAFPDTAVDAVLRTNHLDLDDLAAQLLALRG</sequence>
<comment type="cofactor">
    <cofactor evidence="3">
        <name>Mg(2+)</name>
        <dbReference type="ChEBI" id="CHEBI:18420"/>
    </cofactor>
    <text evidence="3">Binds 2 magnesium ions per subunit.</text>
</comment>
<dbReference type="SUPFAM" id="SSF101478">
    <property type="entry name" value="ADP-ribosylglycohydrolase"/>
    <property type="match status" value="1"/>
</dbReference>
<dbReference type="InterPro" id="IPR036705">
    <property type="entry name" value="Ribosyl_crysJ1_sf"/>
</dbReference>
<accession>A0A927J124</accession>
<protein>
    <submittedName>
        <fullName evidence="4">ADP-ribosylglycohydrolase family protein</fullName>
    </submittedName>
</protein>
<reference evidence="4" key="2">
    <citation type="submission" date="2020-09" db="EMBL/GenBank/DDBJ databases">
        <authorList>
            <person name="Yu Y."/>
        </authorList>
    </citation>
    <scope>NUCLEOTIDE SEQUENCE</scope>
    <source>
        <strain evidence="4">KCTC 49039</strain>
    </source>
</reference>
<dbReference type="PANTHER" id="PTHR16222">
    <property type="entry name" value="ADP-RIBOSYLGLYCOHYDROLASE"/>
    <property type="match status" value="1"/>
</dbReference>
<keyword evidence="3" id="KW-0479">Metal-binding</keyword>
<dbReference type="GO" id="GO:0046872">
    <property type="term" value="F:metal ion binding"/>
    <property type="evidence" value="ECO:0007669"/>
    <property type="project" value="UniProtKB-KW"/>
</dbReference>
<dbReference type="Gene3D" id="1.10.4080.10">
    <property type="entry name" value="ADP-ribosylation/Crystallin J1"/>
    <property type="match status" value="1"/>
</dbReference>
<dbReference type="Proteomes" id="UP000610846">
    <property type="component" value="Unassembled WGS sequence"/>
</dbReference>
<name>A0A927J124_9MICO</name>
<comment type="caution">
    <text evidence="4">The sequence shown here is derived from an EMBL/GenBank/DDBJ whole genome shotgun (WGS) entry which is preliminary data.</text>
</comment>
<feature type="binding site" evidence="3">
    <location>
        <position position="65"/>
    </location>
    <ligand>
        <name>Mg(2+)</name>
        <dbReference type="ChEBI" id="CHEBI:18420"/>
        <label>1</label>
    </ligand>
</feature>
<comment type="similarity">
    <text evidence="1">Belongs to the ADP-ribosylglycohydrolase family.</text>
</comment>
<feature type="binding site" evidence="3">
    <location>
        <position position="64"/>
    </location>
    <ligand>
        <name>Mg(2+)</name>
        <dbReference type="ChEBI" id="CHEBI:18420"/>
        <label>1</label>
    </ligand>
</feature>
<keyword evidence="5" id="KW-1185">Reference proteome</keyword>
<dbReference type="Pfam" id="PF03747">
    <property type="entry name" value="ADP_ribosyl_GH"/>
    <property type="match status" value="1"/>
</dbReference>
<keyword evidence="3" id="KW-0460">Magnesium</keyword>
<gene>
    <name evidence="4" type="ORF">IF651_12630</name>
</gene>
<proteinExistence type="inferred from homology"/>
<evidence type="ECO:0000313" key="4">
    <source>
        <dbReference type="EMBL" id="MBD8079900.1"/>
    </source>
</evidence>
<evidence type="ECO:0000256" key="1">
    <source>
        <dbReference type="ARBA" id="ARBA00010702"/>
    </source>
</evidence>
<dbReference type="GO" id="GO:0016787">
    <property type="term" value="F:hydrolase activity"/>
    <property type="evidence" value="ECO:0007669"/>
    <property type="project" value="UniProtKB-KW"/>
</dbReference>
<dbReference type="RefSeq" id="WP_191829487.1">
    <property type="nucleotide sequence ID" value="NZ_JACYHB010000010.1"/>
</dbReference>
<feature type="binding site" evidence="3">
    <location>
        <position position="284"/>
    </location>
    <ligand>
        <name>Mg(2+)</name>
        <dbReference type="ChEBI" id="CHEBI:18420"/>
        <label>1</label>
    </ligand>
</feature>
<dbReference type="InterPro" id="IPR005502">
    <property type="entry name" value="Ribosyl_crysJ1"/>
</dbReference>
<feature type="binding site" evidence="3">
    <location>
        <position position="66"/>
    </location>
    <ligand>
        <name>Mg(2+)</name>
        <dbReference type="ChEBI" id="CHEBI:18420"/>
        <label>1</label>
    </ligand>
</feature>
<evidence type="ECO:0000256" key="2">
    <source>
        <dbReference type="ARBA" id="ARBA00022801"/>
    </source>
</evidence>
<reference evidence="4" key="1">
    <citation type="journal article" date="2018" name="Curr. Microbiol.">
        <title>Cellulosimicrobium arenosum sp. nov., Isolated from Marine Sediment Sand.</title>
        <authorList>
            <person name="Oh M."/>
            <person name="Kim J.H."/>
            <person name="Yoon J.H."/>
            <person name="Schumann P."/>
            <person name="Kim W."/>
        </authorList>
    </citation>
    <scope>NUCLEOTIDE SEQUENCE</scope>
    <source>
        <strain evidence="4">KCTC 49039</strain>
    </source>
</reference>
<dbReference type="PANTHER" id="PTHR16222:SF24">
    <property type="entry name" value="ADP-RIBOSYLHYDROLASE ARH3"/>
    <property type="match status" value="1"/>
</dbReference>